<evidence type="ECO:0000313" key="2">
    <source>
        <dbReference type="Proteomes" id="UP001141552"/>
    </source>
</evidence>
<name>A0A9Q0G4N9_9ROSI</name>
<reference evidence="1" key="2">
    <citation type="journal article" date="2023" name="Plants (Basel)">
        <title>Annotation of the Turnera subulata (Passifloraceae) Draft Genome Reveals the S-Locus Evolved after the Divergence of Turneroideae from Passifloroideae in a Stepwise Manner.</title>
        <authorList>
            <person name="Henning P.M."/>
            <person name="Roalson E.H."/>
            <person name="Mir W."/>
            <person name="McCubbin A.G."/>
            <person name="Shore J.S."/>
        </authorList>
    </citation>
    <scope>NUCLEOTIDE SEQUENCE</scope>
    <source>
        <strain evidence="1">F60SS</strain>
    </source>
</reference>
<evidence type="ECO:0000313" key="1">
    <source>
        <dbReference type="EMBL" id="KAJ4843499.1"/>
    </source>
</evidence>
<dbReference type="AlphaFoldDB" id="A0A9Q0G4N9"/>
<comment type="caution">
    <text evidence="1">The sequence shown here is derived from an EMBL/GenBank/DDBJ whole genome shotgun (WGS) entry which is preliminary data.</text>
</comment>
<dbReference type="EMBL" id="JAKUCV010002216">
    <property type="protein sequence ID" value="KAJ4843499.1"/>
    <property type="molecule type" value="Genomic_DNA"/>
</dbReference>
<reference evidence="1" key="1">
    <citation type="submission" date="2022-02" db="EMBL/GenBank/DDBJ databases">
        <authorList>
            <person name="Henning P.M."/>
            <person name="McCubbin A.G."/>
            <person name="Shore J.S."/>
        </authorList>
    </citation>
    <scope>NUCLEOTIDE SEQUENCE</scope>
    <source>
        <strain evidence="1">F60SS</strain>
        <tissue evidence="1">Leaves</tissue>
    </source>
</reference>
<proteinExistence type="predicted"/>
<organism evidence="1 2">
    <name type="scientific">Turnera subulata</name>
    <dbReference type="NCBI Taxonomy" id="218843"/>
    <lineage>
        <taxon>Eukaryota</taxon>
        <taxon>Viridiplantae</taxon>
        <taxon>Streptophyta</taxon>
        <taxon>Embryophyta</taxon>
        <taxon>Tracheophyta</taxon>
        <taxon>Spermatophyta</taxon>
        <taxon>Magnoliopsida</taxon>
        <taxon>eudicotyledons</taxon>
        <taxon>Gunneridae</taxon>
        <taxon>Pentapetalae</taxon>
        <taxon>rosids</taxon>
        <taxon>fabids</taxon>
        <taxon>Malpighiales</taxon>
        <taxon>Passifloraceae</taxon>
        <taxon>Turnera</taxon>
    </lineage>
</organism>
<accession>A0A9Q0G4N9</accession>
<keyword evidence="2" id="KW-1185">Reference proteome</keyword>
<sequence length="143" mass="16654">MKPLFIGPCNSSLTYLHRKTQGWTEAKVMMILEKPSFTAYHGWVEESHLDCFAEVKLWNCWELHKQVKGMSLHRISQVQIIPAKSEGLLVKGDWREEFVFGPRGGKWNGGVALIVQLRLQRLPFLSRLHRSIYEVYIDLLLFV</sequence>
<protein>
    <submittedName>
        <fullName evidence="1">Uncharacterized protein</fullName>
    </submittedName>
</protein>
<dbReference type="Proteomes" id="UP001141552">
    <property type="component" value="Unassembled WGS sequence"/>
</dbReference>
<gene>
    <name evidence="1" type="ORF">Tsubulata_034994</name>
</gene>